<reference evidence="3" key="2">
    <citation type="submission" date="2023-05" db="EMBL/GenBank/DDBJ databases">
        <authorList>
            <consortium name="Lawrence Berkeley National Laboratory"/>
            <person name="Steindorff A."/>
            <person name="Hensen N."/>
            <person name="Bonometti L."/>
            <person name="Westerberg I."/>
            <person name="Brannstrom I.O."/>
            <person name="Guillou S."/>
            <person name="Cros-Aarteil S."/>
            <person name="Calhoun S."/>
            <person name="Haridas S."/>
            <person name="Kuo A."/>
            <person name="Mondo S."/>
            <person name="Pangilinan J."/>
            <person name="Riley R."/>
            <person name="Labutti K."/>
            <person name="Andreopoulos B."/>
            <person name="Lipzen A."/>
            <person name="Chen C."/>
            <person name="Yanf M."/>
            <person name="Daum C."/>
            <person name="Ng V."/>
            <person name="Clum A."/>
            <person name="Ohm R."/>
            <person name="Martin F."/>
            <person name="Silar P."/>
            <person name="Natvig D."/>
            <person name="Lalanne C."/>
            <person name="Gautier V."/>
            <person name="Ament-Velasquez S.L."/>
            <person name="Kruys A."/>
            <person name="Hutchinson M.I."/>
            <person name="Powell A.J."/>
            <person name="Barry K."/>
            <person name="Miller A.N."/>
            <person name="Grigoriev I.V."/>
            <person name="Debuchy R."/>
            <person name="Gladieux P."/>
            <person name="Thoren M.H."/>
            <person name="Johannesson H."/>
        </authorList>
    </citation>
    <scope>NUCLEOTIDE SEQUENCE</scope>
    <source>
        <strain evidence="3">PSN293</strain>
    </source>
</reference>
<dbReference type="PROSITE" id="PS00108">
    <property type="entry name" value="PROTEIN_KINASE_ST"/>
    <property type="match status" value="1"/>
</dbReference>
<reference evidence="3" key="1">
    <citation type="journal article" date="2023" name="Mol. Phylogenet. Evol.">
        <title>Genome-scale phylogeny and comparative genomics of the fungal order Sordariales.</title>
        <authorList>
            <person name="Hensen N."/>
            <person name="Bonometti L."/>
            <person name="Westerberg I."/>
            <person name="Brannstrom I.O."/>
            <person name="Guillou S."/>
            <person name="Cros-Aarteil S."/>
            <person name="Calhoun S."/>
            <person name="Haridas S."/>
            <person name="Kuo A."/>
            <person name="Mondo S."/>
            <person name="Pangilinan J."/>
            <person name="Riley R."/>
            <person name="LaButti K."/>
            <person name="Andreopoulos B."/>
            <person name="Lipzen A."/>
            <person name="Chen C."/>
            <person name="Yan M."/>
            <person name="Daum C."/>
            <person name="Ng V."/>
            <person name="Clum A."/>
            <person name="Steindorff A."/>
            <person name="Ohm R.A."/>
            <person name="Martin F."/>
            <person name="Silar P."/>
            <person name="Natvig D.O."/>
            <person name="Lalanne C."/>
            <person name="Gautier V."/>
            <person name="Ament-Velasquez S.L."/>
            <person name="Kruys A."/>
            <person name="Hutchinson M.I."/>
            <person name="Powell A.J."/>
            <person name="Barry K."/>
            <person name="Miller A.N."/>
            <person name="Grigoriev I.V."/>
            <person name="Debuchy R."/>
            <person name="Gladieux P."/>
            <person name="Hiltunen Thoren M."/>
            <person name="Johannesson H."/>
        </authorList>
    </citation>
    <scope>NUCLEOTIDE SEQUENCE</scope>
    <source>
        <strain evidence="3">PSN293</strain>
    </source>
</reference>
<dbReference type="EMBL" id="MU858106">
    <property type="protein sequence ID" value="KAK4213590.1"/>
    <property type="molecule type" value="Genomic_DNA"/>
</dbReference>
<feature type="region of interest" description="Disordered" evidence="1">
    <location>
        <begin position="1"/>
        <end position="24"/>
    </location>
</feature>
<gene>
    <name evidence="3" type="ORF">QBC37DRAFT_440687</name>
</gene>
<keyword evidence="3" id="KW-0418">Kinase</keyword>
<dbReference type="SUPFAM" id="SSF48452">
    <property type="entry name" value="TPR-like"/>
    <property type="match status" value="1"/>
</dbReference>
<dbReference type="GO" id="GO:0004674">
    <property type="term" value="F:protein serine/threonine kinase activity"/>
    <property type="evidence" value="ECO:0007669"/>
    <property type="project" value="TreeGrafter"/>
</dbReference>
<organism evidence="3 4">
    <name type="scientific">Rhypophila decipiens</name>
    <dbReference type="NCBI Taxonomy" id="261697"/>
    <lineage>
        <taxon>Eukaryota</taxon>
        <taxon>Fungi</taxon>
        <taxon>Dikarya</taxon>
        <taxon>Ascomycota</taxon>
        <taxon>Pezizomycotina</taxon>
        <taxon>Sordariomycetes</taxon>
        <taxon>Sordariomycetidae</taxon>
        <taxon>Sordariales</taxon>
        <taxon>Naviculisporaceae</taxon>
        <taxon>Rhypophila</taxon>
    </lineage>
</organism>
<dbReference type="AlphaFoldDB" id="A0AAN6Y926"/>
<protein>
    <submittedName>
        <fullName evidence="3">Kinase-like domain-containing protein</fullName>
    </submittedName>
</protein>
<dbReference type="InterPro" id="IPR011990">
    <property type="entry name" value="TPR-like_helical_dom_sf"/>
</dbReference>
<evidence type="ECO:0000313" key="3">
    <source>
        <dbReference type="EMBL" id="KAK4213590.1"/>
    </source>
</evidence>
<evidence type="ECO:0000259" key="2">
    <source>
        <dbReference type="PROSITE" id="PS50011"/>
    </source>
</evidence>
<dbReference type="Gene3D" id="1.10.510.10">
    <property type="entry name" value="Transferase(Phosphotransferase) domain 1"/>
    <property type="match status" value="1"/>
</dbReference>
<dbReference type="InterPro" id="IPR011009">
    <property type="entry name" value="Kinase-like_dom_sf"/>
</dbReference>
<accession>A0AAN6Y926</accession>
<dbReference type="Pfam" id="PF00069">
    <property type="entry name" value="Pkinase"/>
    <property type="match status" value="1"/>
</dbReference>
<dbReference type="PANTHER" id="PTHR24359">
    <property type="entry name" value="SERINE/THREONINE-PROTEIN KINASE SBK1"/>
    <property type="match status" value="1"/>
</dbReference>
<dbReference type="PROSITE" id="PS50011">
    <property type="entry name" value="PROTEIN_KINASE_DOM"/>
    <property type="match status" value="1"/>
</dbReference>
<dbReference type="GO" id="GO:0005524">
    <property type="term" value="F:ATP binding"/>
    <property type="evidence" value="ECO:0007669"/>
    <property type="project" value="InterPro"/>
</dbReference>
<dbReference type="PANTHER" id="PTHR24359:SF1">
    <property type="entry name" value="INHIBITOR OF NUCLEAR FACTOR KAPPA-B KINASE EPSILON SUBUNIT HOMOLOG 1-RELATED"/>
    <property type="match status" value="1"/>
</dbReference>
<evidence type="ECO:0000256" key="1">
    <source>
        <dbReference type="SAM" id="MobiDB-lite"/>
    </source>
</evidence>
<dbReference type="Gene3D" id="1.25.40.10">
    <property type="entry name" value="Tetratricopeptide repeat domain"/>
    <property type="match status" value="2"/>
</dbReference>
<sequence length="848" mass="94790">MASTSETVSAAPPHGHTSHSASMLEEELQSMKKVSLKSPHCDLVNFLAAVQSAQIDFMPLSWSSSVKVGRGGYAVINESFVHATHSYAYRRARNRGGEHDFKSDMIELAILSHRPIEMHDNIVTLEGICWEISPKERRMAPVFVYERMPHGDLCKFRDAEEFHALSLDEKLGLCVDIGNALLTLHSCKIIHGDIKPDNILITRDRGNRRLSIPARFVAKVADFGSSQVCWKDQVKPFHFPGTPGWTAPEHNHQGCGKEQGLAMDVYRFCLVCLWLLLPDRNGQSAQRDIDKIRAAEDPCQKAVEMVESLGYDGTVKHRLRRLFRSSLANDPSNRTLSLKQILALLDPKWKEIKKEKYSTPLQLTKQHSGFQVSSSLCPLLSTNYLVRKLIFESLKEKTLSDGCTKCRRKTALQTAFCYFVGFGTERDPEMAVQIVQDRRVNKGHEHLEDETEQVSTLYPYKNLAFLEMLGGFSAEADWAIKYRVADHYVLEDVINEYAREARDMAASFPDLTELVLAPKMTLAVLLHGTGDPGRAVPLYREILAGLQSSRSGGRYREGHIQESRVLKCLADALRLTGHLTEAQEVATEALALNPVADNEICLQIKATLACIHYSRGDYDKAASGFQDIVDISHALLGKRNTNTLRAMHDRAVALIKAHDGNRLAEAEDSTREILKVCNEILVDEDSGKRHELSILAATTLSDVIMEGLRRLPECDSEGEFAASRRQEALDLLVDAAQESRESLGPLDPMALTAEVRLAATYAHIGDYEIAEVLYREVLAKQRQVLGPTHPTYIETLDRLLLLLDLKDDEEDRERVLSAALEGVDLAELGGDTDHPVLVGFRERWLPGS</sequence>
<comment type="caution">
    <text evidence="3">The sequence shown here is derived from an EMBL/GenBank/DDBJ whole genome shotgun (WGS) entry which is preliminary data.</text>
</comment>
<dbReference type="SUPFAM" id="SSF56112">
    <property type="entry name" value="Protein kinase-like (PK-like)"/>
    <property type="match status" value="1"/>
</dbReference>
<keyword evidence="4" id="KW-1185">Reference proteome</keyword>
<dbReference type="Pfam" id="PF13374">
    <property type="entry name" value="TPR_10"/>
    <property type="match status" value="1"/>
</dbReference>
<dbReference type="InterPro" id="IPR008271">
    <property type="entry name" value="Ser/Thr_kinase_AS"/>
</dbReference>
<dbReference type="InterPro" id="IPR000719">
    <property type="entry name" value="Prot_kinase_dom"/>
</dbReference>
<name>A0AAN6Y926_9PEZI</name>
<proteinExistence type="predicted"/>
<dbReference type="Proteomes" id="UP001301769">
    <property type="component" value="Unassembled WGS sequence"/>
</dbReference>
<keyword evidence="3" id="KW-0808">Transferase</keyword>
<evidence type="ECO:0000313" key="4">
    <source>
        <dbReference type="Proteomes" id="UP001301769"/>
    </source>
</evidence>
<feature type="domain" description="Protein kinase" evidence="2">
    <location>
        <begin position="62"/>
        <end position="349"/>
    </location>
</feature>
<dbReference type="SMART" id="SM00220">
    <property type="entry name" value="S_TKc"/>
    <property type="match status" value="1"/>
</dbReference>